<keyword evidence="1" id="KW-1133">Transmembrane helix</keyword>
<comment type="caution">
    <text evidence="2">The sequence shown here is derived from an EMBL/GenBank/DDBJ whole genome shotgun (WGS) entry which is preliminary data.</text>
</comment>
<dbReference type="AlphaFoldDB" id="A0A0V8RUH6"/>
<organism evidence="2 3">
    <name type="scientific">Pyrodictium occultum</name>
    <dbReference type="NCBI Taxonomy" id="2309"/>
    <lineage>
        <taxon>Archaea</taxon>
        <taxon>Thermoproteota</taxon>
        <taxon>Thermoprotei</taxon>
        <taxon>Desulfurococcales</taxon>
        <taxon>Pyrodictiaceae</taxon>
        <taxon>Pyrodictium</taxon>
    </lineage>
</organism>
<dbReference type="STRING" id="2309.CF15_02440"/>
<protein>
    <recommendedName>
        <fullName evidence="4">Cytochrome C biogenesis protein transmembrane domain-containing protein</fullName>
    </recommendedName>
</protein>
<sequence length="337" mass="34080">MFNERCSACHGEVKGLDKASLEAWLSSRSGQPDLLAEKMKEALEKNMTLRKLYGSYGELMAAVASMRKYLPDLSSYEIDRAAYFLDYVSAILEGKAAPRIVGRRALANTTTAAPVRGASSPLEEAGTAGASAVSALAALAASVVVAFSPCVLPLLATYVSVVGASGRRVSASGCVACGAASFAGVIAIGLVFALASSLASSLQSILVPVVAAAVVAAGVASLLGVPVELEGLVSTRRGGLAGFCTVYGFLAVQCNLPIVVGALLLVASSGNLASGLLVAGSFAAGISIPLAAVYAVSRVGGSVVSRIMARYDLLSRVGGAVLLAAGVYLLLYSLQLV</sequence>
<feature type="transmembrane region" description="Helical" evidence="1">
    <location>
        <begin position="173"/>
        <end position="199"/>
    </location>
</feature>
<feature type="transmembrane region" description="Helical" evidence="1">
    <location>
        <begin position="136"/>
        <end position="161"/>
    </location>
</feature>
<feature type="transmembrane region" description="Helical" evidence="1">
    <location>
        <begin position="239"/>
        <end position="266"/>
    </location>
</feature>
<evidence type="ECO:0000256" key="1">
    <source>
        <dbReference type="SAM" id="Phobius"/>
    </source>
</evidence>
<feature type="transmembrane region" description="Helical" evidence="1">
    <location>
        <begin position="317"/>
        <end position="334"/>
    </location>
</feature>
<evidence type="ECO:0000313" key="2">
    <source>
        <dbReference type="EMBL" id="KSW11696.1"/>
    </source>
</evidence>
<name>A0A0V8RUH6_PYROC</name>
<feature type="transmembrane region" description="Helical" evidence="1">
    <location>
        <begin position="205"/>
        <end position="227"/>
    </location>
</feature>
<evidence type="ECO:0000313" key="3">
    <source>
        <dbReference type="Proteomes" id="UP000053352"/>
    </source>
</evidence>
<proteinExistence type="predicted"/>
<accession>A0A0V8RUH6</accession>
<reference evidence="2 3" key="1">
    <citation type="submission" date="2015-11" db="EMBL/GenBank/DDBJ databases">
        <title>Genome sequence of Pyrodictium occultum PL-19, a marine hyperthermophilic archaeon isolated from Volcano, Italy.</title>
        <authorList>
            <person name="Utturkar S."/>
            <person name="Huber H."/>
            <person name="Leptihn S."/>
            <person name="Brown S."/>
            <person name="Stetter K.O."/>
            <person name="Podar M."/>
        </authorList>
    </citation>
    <scope>NUCLEOTIDE SEQUENCE [LARGE SCALE GENOMIC DNA]</scope>
    <source>
        <strain evidence="2 3">PL-19</strain>
    </source>
</reference>
<dbReference type="EMBL" id="LNTB01000001">
    <property type="protein sequence ID" value="KSW11696.1"/>
    <property type="molecule type" value="Genomic_DNA"/>
</dbReference>
<dbReference type="Proteomes" id="UP000053352">
    <property type="component" value="Unassembled WGS sequence"/>
</dbReference>
<keyword evidence="1" id="KW-0812">Transmembrane</keyword>
<evidence type="ECO:0008006" key="4">
    <source>
        <dbReference type="Google" id="ProtNLM"/>
    </source>
</evidence>
<feature type="transmembrane region" description="Helical" evidence="1">
    <location>
        <begin position="272"/>
        <end position="296"/>
    </location>
</feature>
<keyword evidence="3" id="KW-1185">Reference proteome</keyword>
<keyword evidence="1" id="KW-0472">Membrane</keyword>
<gene>
    <name evidence="2" type="ORF">CF15_02440</name>
</gene>